<dbReference type="FunFam" id="1.10.10.1940:FF:000002">
    <property type="entry name" value="PHAryngeal gland Toxin-related"/>
    <property type="match status" value="2"/>
</dbReference>
<evidence type="ECO:0000256" key="1">
    <source>
        <dbReference type="ARBA" id="ARBA00022729"/>
    </source>
</evidence>
<dbReference type="PROSITE" id="PS51670">
    <property type="entry name" value="SHKT"/>
    <property type="match status" value="1"/>
</dbReference>
<dbReference type="PANTHER" id="PTHR46219">
    <property type="entry name" value="PROTEIN CBG11138"/>
    <property type="match status" value="1"/>
</dbReference>
<keyword evidence="1" id="KW-0732">Signal</keyword>
<dbReference type="Proteomes" id="UP001196413">
    <property type="component" value="Unassembled WGS sequence"/>
</dbReference>
<evidence type="ECO:0000313" key="6">
    <source>
        <dbReference type="Proteomes" id="UP001196413"/>
    </source>
</evidence>
<evidence type="ECO:0000313" key="5">
    <source>
        <dbReference type="EMBL" id="KAJ1362108.1"/>
    </source>
</evidence>
<accession>A0AAD5MSW2</accession>
<evidence type="ECO:0000256" key="3">
    <source>
        <dbReference type="PROSITE-ProRule" id="PRU01005"/>
    </source>
</evidence>
<organism evidence="5 6">
    <name type="scientific">Parelaphostrongylus tenuis</name>
    <name type="common">Meningeal worm</name>
    <dbReference type="NCBI Taxonomy" id="148309"/>
    <lineage>
        <taxon>Eukaryota</taxon>
        <taxon>Metazoa</taxon>
        <taxon>Ecdysozoa</taxon>
        <taxon>Nematoda</taxon>
        <taxon>Chromadorea</taxon>
        <taxon>Rhabditida</taxon>
        <taxon>Rhabditina</taxon>
        <taxon>Rhabditomorpha</taxon>
        <taxon>Strongyloidea</taxon>
        <taxon>Metastrongylidae</taxon>
        <taxon>Parelaphostrongylus</taxon>
    </lineage>
</organism>
<evidence type="ECO:0000259" key="4">
    <source>
        <dbReference type="PROSITE" id="PS51670"/>
    </source>
</evidence>
<comment type="caution">
    <text evidence="5">The sequence shown here is derived from an EMBL/GenBank/DDBJ whole genome shotgun (WGS) entry which is preliminary data.</text>
</comment>
<dbReference type="EMBL" id="JAHQIW010004372">
    <property type="protein sequence ID" value="KAJ1362108.1"/>
    <property type="molecule type" value="Genomic_DNA"/>
</dbReference>
<name>A0AAD5MSW2_PARTN</name>
<comment type="caution">
    <text evidence="3">Lacks conserved residue(s) required for the propagation of feature annotation.</text>
</comment>
<keyword evidence="2" id="KW-1015">Disulfide bond</keyword>
<dbReference type="SMART" id="SM00254">
    <property type="entry name" value="ShKT"/>
    <property type="match status" value="2"/>
</dbReference>
<proteinExistence type="predicted"/>
<gene>
    <name evidence="5" type="ORF">KIN20_021527</name>
</gene>
<keyword evidence="6" id="KW-1185">Reference proteome</keyword>
<protein>
    <recommendedName>
        <fullName evidence="4">ShKT domain-containing protein</fullName>
    </recommendedName>
</protein>
<dbReference type="PANTHER" id="PTHR46219:SF5">
    <property type="entry name" value="SHKT DOMAIN-CONTAINING PROTEIN"/>
    <property type="match status" value="1"/>
</dbReference>
<dbReference type="AlphaFoldDB" id="A0AAD5MSW2"/>
<dbReference type="InterPro" id="IPR003582">
    <property type="entry name" value="ShKT_dom"/>
</dbReference>
<evidence type="ECO:0000256" key="2">
    <source>
        <dbReference type="ARBA" id="ARBA00023157"/>
    </source>
</evidence>
<dbReference type="Pfam" id="PF01549">
    <property type="entry name" value="ShK"/>
    <property type="match status" value="2"/>
</dbReference>
<reference evidence="5" key="1">
    <citation type="submission" date="2021-06" db="EMBL/GenBank/DDBJ databases">
        <title>Parelaphostrongylus tenuis whole genome reference sequence.</title>
        <authorList>
            <person name="Garwood T.J."/>
            <person name="Larsen P.A."/>
            <person name="Fountain-Jones N.M."/>
            <person name="Garbe J.R."/>
            <person name="Macchietto M.G."/>
            <person name="Kania S.A."/>
            <person name="Gerhold R.W."/>
            <person name="Richards J.E."/>
            <person name="Wolf T.M."/>
        </authorList>
    </citation>
    <scope>NUCLEOTIDE SEQUENCE</scope>
    <source>
        <strain evidence="5">MNPRO001-30</strain>
        <tissue evidence="5">Meninges</tissue>
    </source>
</reference>
<sequence length="341" mass="37586">MPSLTLKKITKKFDEVEGVEVLPSPAYSPDAVLSDYALCFLGANRDCCDVDVTGPKCNCPGAHSSLWRWLSLRLAASPCTEMVKGKRLLSDDFQNSLQLSECQKQEDCVSKERFLTKEDCERRHQRMKAILSMVISINLIKAQLQICANGGNGPCLNGMCPAGSTCITIFVPPICCDDKMIINITTEAPTTTTTITTTTTPTCVDLANPRTGVSDCPSKAYLCNNAIYYVLMSQQCPRTCNRCPGTATPTSTCVDLVNPRTGVSDCPSRAYLCNNSVYLALMTQQCPRTCNRCPETSSTTTAPSKVITLWTSMKPQLLLHFALNVERLWNGRRYVLLRYLV</sequence>
<dbReference type="Gene3D" id="1.10.10.1940">
    <property type="match status" value="2"/>
</dbReference>
<feature type="domain" description="ShKT" evidence="4">
    <location>
        <begin position="253"/>
        <end position="293"/>
    </location>
</feature>